<evidence type="ECO:0000313" key="2">
    <source>
        <dbReference type="Proteomes" id="UP000318758"/>
    </source>
</evidence>
<dbReference type="Proteomes" id="UP000318758">
    <property type="component" value="Chromosome"/>
</dbReference>
<reference evidence="1 2" key="1">
    <citation type="submission" date="2019-06" db="EMBL/GenBank/DDBJ databases">
        <title>Complete genome of Shewanella marisflavi ECSMB14101, a mussel settlement-inducing bacterium isolated from East China Sea.</title>
        <authorList>
            <person name="Yang J."/>
            <person name="Liang X."/>
            <person name="Chang R."/>
            <person name="Peng L."/>
        </authorList>
    </citation>
    <scope>NUCLEOTIDE SEQUENCE [LARGE SCALE GENOMIC DNA]</scope>
    <source>
        <strain evidence="1 2">ECSMB14101</strain>
    </source>
</reference>
<name>A0ABX5WNV8_9GAMM</name>
<dbReference type="EMBL" id="CP041153">
    <property type="protein sequence ID" value="QDF76226.1"/>
    <property type="molecule type" value="Genomic_DNA"/>
</dbReference>
<accession>A0ABX5WNV8</accession>
<keyword evidence="2" id="KW-1185">Reference proteome</keyword>
<proteinExistence type="predicted"/>
<protein>
    <submittedName>
        <fullName evidence="1">Uncharacterized protein</fullName>
    </submittedName>
</protein>
<sequence>MKPNKDGKYVFKSPKYPSLFLPSPQEVAELLGFPNNAIKLLPLLENHYERKLNVGRSSRAALISNGVAKPTVNKLYRWVNHLPIPFKKIMNLPTFLKAFRAMRVGSNAGLWHSISNGLSAFPHDSELITLCDFIEARSNADYQMVKAIRSQIKSGFIDKNDGNAVWLAQLTTWQANSLVPADQLDFYSRYPQAPDDPMFQQEEGINALLEAVYHLNLDFYLAAIAHFEVGLVLYEQRRWGDLDVDNYVGVFSSVINRWVHEDKQMTCFEAMLVEFKESLGNNGIGWRELSGFIAIDDSGESEELLRDRQYNRLKDWRRGVNMPSDLKLRLFVEAAFKSVEGYCPETALIYFRISKGLDLFVAKQFQIAQYHNAGKIMEKVVAHYPRYFQHYKSMWLNNKLLTTD</sequence>
<gene>
    <name evidence="1" type="ORF">FGA12_14320</name>
</gene>
<dbReference type="RefSeq" id="WP_033540106.1">
    <property type="nucleotide sequence ID" value="NZ_CP041153.1"/>
</dbReference>
<evidence type="ECO:0000313" key="1">
    <source>
        <dbReference type="EMBL" id="QDF76226.1"/>
    </source>
</evidence>
<organism evidence="1 2">
    <name type="scientific">Shewanella marisflavi</name>
    <dbReference type="NCBI Taxonomy" id="260364"/>
    <lineage>
        <taxon>Bacteria</taxon>
        <taxon>Pseudomonadati</taxon>
        <taxon>Pseudomonadota</taxon>
        <taxon>Gammaproteobacteria</taxon>
        <taxon>Alteromonadales</taxon>
        <taxon>Shewanellaceae</taxon>
        <taxon>Shewanella</taxon>
    </lineage>
</organism>